<evidence type="ECO:0000256" key="1">
    <source>
        <dbReference type="SAM" id="SignalP"/>
    </source>
</evidence>
<gene>
    <name evidence="3" type="ORF">DYU05_15590</name>
</gene>
<dbReference type="OrthoDB" id="384721at2"/>
<dbReference type="EMBL" id="QWDE01000003">
    <property type="protein sequence ID" value="RFZ82051.1"/>
    <property type="molecule type" value="Genomic_DNA"/>
</dbReference>
<proteinExistence type="predicted"/>
<dbReference type="SUPFAM" id="SSF51695">
    <property type="entry name" value="PLC-like phosphodiesterases"/>
    <property type="match status" value="1"/>
</dbReference>
<dbReference type="PANTHER" id="PTHR46211">
    <property type="entry name" value="GLYCEROPHOSPHORYL DIESTER PHOSPHODIESTERASE"/>
    <property type="match status" value="1"/>
</dbReference>
<dbReference type="Gene3D" id="3.20.20.190">
    <property type="entry name" value="Phosphatidylinositol (PI) phosphodiesterase"/>
    <property type="match status" value="1"/>
</dbReference>
<feature type="chain" id="PRO_5017681766" evidence="1">
    <location>
        <begin position="23"/>
        <end position="274"/>
    </location>
</feature>
<dbReference type="Pfam" id="PF03009">
    <property type="entry name" value="GDPD"/>
    <property type="match status" value="1"/>
</dbReference>
<evidence type="ECO:0000259" key="2">
    <source>
        <dbReference type="PROSITE" id="PS51704"/>
    </source>
</evidence>
<organism evidence="3 4">
    <name type="scientific">Mucilaginibacter terrenus</name>
    <dbReference type="NCBI Taxonomy" id="2482727"/>
    <lineage>
        <taxon>Bacteria</taxon>
        <taxon>Pseudomonadati</taxon>
        <taxon>Bacteroidota</taxon>
        <taxon>Sphingobacteriia</taxon>
        <taxon>Sphingobacteriales</taxon>
        <taxon>Sphingobacteriaceae</taxon>
        <taxon>Mucilaginibacter</taxon>
    </lineage>
</organism>
<protein>
    <submittedName>
        <fullName evidence="3">Glycerophosphodiester phosphodiesterase</fullName>
    </submittedName>
</protein>
<dbReference type="InterPro" id="IPR017946">
    <property type="entry name" value="PLC-like_Pdiesterase_TIM-brl"/>
</dbReference>
<evidence type="ECO:0000313" key="3">
    <source>
        <dbReference type="EMBL" id="RFZ82051.1"/>
    </source>
</evidence>
<dbReference type="AlphaFoldDB" id="A0A3E2NM60"/>
<dbReference type="PROSITE" id="PS51704">
    <property type="entry name" value="GP_PDE"/>
    <property type="match status" value="1"/>
</dbReference>
<comment type="caution">
    <text evidence="3">The sequence shown here is derived from an EMBL/GenBank/DDBJ whole genome shotgun (WGS) entry which is preliminary data.</text>
</comment>
<dbReference type="GO" id="GO:0008081">
    <property type="term" value="F:phosphoric diester hydrolase activity"/>
    <property type="evidence" value="ECO:0007669"/>
    <property type="project" value="InterPro"/>
</dbReference>
<dbReference type="Proteomes" id="UP000260823">
    <property type="component" value="Unassembled WGS sequence"/>
</dbReference>
<dbReference type="InterPro" id="IPR030395">
    <property type="entry name" value="GP_PDE_dom"/>
</dbReference>
<dbReference type="CDD" id="cd08566">
    <property type="entry name" value="GDPD_AtGDE_like"/>
    <property type="match status" value="1"/>
</dbReference>
<accession>A0A3E2NM60</accession>
<dbReference type="GO" id="GO:0006629">
    <property type="term" value="P:lipid metabolic process"/>
    <property type="evidence" value="ECO:0007669"/>
    <property type="project" value="InterPro"/>
</dbReference>
<name>A0A3E2NM60_9SPHI</name>
<evidence type="ECO:0000313" key="4">
    <source>
        <dbReference type="Proteomes" id="UP000260823"/>
    </source>
</evidence>
<feature type="signal peptide" evidence="1">
    <location>
        <begin position="1"/>
        <end position="22"/>
    </location>
</feature>
<keyword evidence="1" id="KW-0732">Signal</keyword>
<sequence length="274" mass="30868">MNAIKVGVTFLIYLVNALHANAQPNPLPKPRHRFTVIAHRGDHVKYPENTLAAYQEAIRNGVDYVEIDLRTTNDSALVSMHDGSITRMTGKPGNIKDLTLDQVKDLAIRSKDSTDTNIYRVPTFEEILKACKNKIYIYLDFKDASAAATYKVLRKYGMEKQVIVYINSASQFKDWRTVAPTMPLMLSLPGNAKDANAVKTFVDRYHPDLLDGNWKSYNADILKYLSESKLPAWPDIQSADEDKHWDKALPLGFTGLQTDHPAALIAHLKELGLR</sequence>
<dbReference type="RefSeq" id="WP_117384077.1">
    <property type="nucleotide sequence ID" value="NZ_QWDE01000003.1"/>
</dbReference>
<feature type="domain" description="GP-PDE" evidence="2">
    <location>
        <begin position="34"/>
        <end position="268"/>
    </location>
</feature>
<keyword evidence="4" id="KW-1185">Reference proteome</keyword>
<reference evidence="3 4" key="1">
    <citation type="submission" date="2018-08" db="EMBL/GenBank/DDBJ databases">
        <title>Mucilaginibacter terrae sp. nov., isolated from manganese diggings.</title>
        <authorList>
            <person name="Huang Y."/>
            <person name="Zhou Z."/>
        </authorList>
    </citation>
    <scope>NUCLEOTIDE SEQUENCE [LARGE SCALE GENOMIC DNA]</scope>
    <source>
        <strain evidence="3 4">ZH6</strain>
    </source>
</reference>
<dbReference type="PANTHER" id="PTHR46211:SF14">
    <property type="entry name" value="GLYCEROPHOSPHODIESTER PHOSPHODIESTERASE"/>
    <property type="match status" value="1"/>
</dbReference>